<dbReference type="InterPro" id="IPR011600">
    <property type="entry name" value="Pept_C14_caspase"/>
</dbReference>
<dbReference type="Gene3D" id="3.40.50.1460">
    <property type="match status" value="1"/>
</dbReference>
<evidence type="ECO:0000313" key="3">
    <source>
        <dbReference type="EMBL" id="MDT0309252.1"/>
    </source>
</evidence>
<name>A0ABU2LCL2_9ACTN</name>
<gene>
    <name evidence="3" type="ORF">RM780_20130</name>
</gene>
<sequence length="667" mass="69859">MATVHALLVGIDDYSALDRPRLGGCLNDIAAVEGWLRRRAGGRLRLRVLREGEATRAAVAEGIREHLGAAGAGDTALLWYSGHGTESEVREAGDERREATGRYQALACADLPLVDRELGALLDGAAARGGHVVAVLDCCFAGGGTREERLTARSMPPAPAWGALAGALPEAPGAGARDAAGPDGDGRAAPRHLLLAASRLYEKAWEDTFGERRHGLFTYALLGVLGSGAYEGATYREVLAAAHARVRRATAGQHPVLHPDHPGGPADLPFLGAAGVRRPSPHLLRFGPDGWEVDCGGAHGLRDGGAQPRAEGVEFTVTARPEGRAGPGGGEVRSVRVTEVRAERALVRPGGGWAPDPERTYPVALSALPLPPAAVSVEPPAPGDPAAEWLRGAVRSAGPGGGPSPLLCGDGGRHEPEGLLLLRVLPRGGRAHVLRRDGTPFLAPLPLSGPGDARRVAEALVHLARWHQIRDLENPAATLGSPVRVEVTPVAGHEDRLLPGDGSRELVCAYARGAEGWLPPLVTVRLHNRSSRRLWCVLLNLTDSYRSHSLLFPGDWIGPGRSGYALGGDPVELSLPASREPRPGAEVRDWLTLLVAEGEVNTLPFHLDAWDPAAPGHRGAAAAAGDGVLRLAPPARADRDAGPAAGRPASPGQWTTYTLALRTVVPS</sequence>
<evidence type="ECO:0000313" key="4">
    <source>
        <dbReference type="Proteomes" id="UP001183388"/>
    </source>
</evidence>
<proteinExistence type="predicted"/>
<dbReference type="EMBL" id="JAVREN010000033">
    <property type="protein sequence ID" value="MDT0309252.1"/>
    <property type="molecule type" value="Genomic_DNA"/>
</dbReference>
<dbReference type="Pfam" id="PF00656">
    <property type="entry name" value="Peptidase_C14"/>
    <property type="match status" value="1"/>
</dbReference>
<protein>
    <submittedName>
        <fullName evidence="3">Caspase family protein</fullName>
    </submittedName>
</protein>
<comment type="caution">
    <text evidence="3">The sequence shown here is derived from an EMBL/GenBank/DDBJ whole genome shotgun (WGS) entry which is preliminary data.</text>
</comment>
<dbReference type="PANTHER" id="PTHR48104">
    <property type="entry name" value="METACASPASE-4"/>
    <property type="match status" value="1"/>
</dbReference>
<accession>A0ABU2LCL2</accession>
<evidence type="ECO:0000259" key="2">
    <source>
        <dbReference type="Pfam" id="PF00656"/>
    </source>
</evidence>
<organism evidence="3 4">
    <name type="scientific">Streptomyces boetiae</name>
    <dbReference type="NCBI Taxonomy" id="3075541"/>
    <lineage>
        <taxon>Bacteria</taxon>
        <taxon>Bacillati</taxon>
        <taxon>Actinomycetota</taxon>
        <taxon>Actinomycetes</taxon>
        <taxon>Kitasatosporales</taxon>
        <taxon>Streptomycetaceae</taxon>
        <taxon>Streptomyces</taxon>
    </lineage>
</organism>
<dbReference type="RefSeq" id="WP_311632207.1">
    <property type="nucleotide sequence ID" value="NZ_JAVREN010000033.1"/>
</dbReference>
<dbReference type="InterPro" id="IPR050452">
    <property type="entry name" value="Metacaspase"/>
</dbReference>
<evidence type="ECO:0000256" key="1">
    <source>
        <dbReference type="SAM" id="MobiDB-lite"/>
    </source>
</evidence>
<feature type="domain" description="Peptidase C14 caspase" evidence="2">
    <location>
        <begin position="5"/>
        <end position="256"/>
    </location>
</feature>
<keyword evidence="4" id="KW-1185">Reference proteome</keyword>
<dbReference type="Proteomes" id="UP001183388">
    <property type="component" value="Unassembled WGS sequence"/>
</dbReference>
<reference evidence="4" key="1">
    <citation type="submission" date="2023-07" db="EMBL/GenBank/DDBJ databases">
        <title>30 novel species of actinomycetes from the DSMZ collection.</title>
        <authorList>
            <person name="Nouioui I."/>
        </authorList>
    </citation>
    <scope>NUCLEOTIDE SEQUENCE [LARGE SCALE GENOMIC DNA]</scope>
    <source>
        <strain evidence="4">DSM 44917</strain>
    </source>
</reference>
<feature type="region of interest" description="Disordered" evidence="1">
    <location>
        <begin position="634"/>
        <end position="653"/>
    </location>
</feature>
<dbReference type="PANTHER" id="PTHR48104:SF30">
    <property type="entry name" value="METACASPASE-1"/>
    <property type="match status" value="1"/>
</dbReference>